<dbReference type="RefSeq" id="WP_015693003.1">
    <property type="nucleotide sequence ID" value="NC_016940.1"/>
</dbReference>
<dbReference type="EMBL" id="CP002831">
    <property type="protein sequence ID" value="AFC25393.1"/>
    <property type="molecule type" value="Genomic_DNA"/>
</dbReference>
<gene>
    <name evidence="3" type="ordered locus">SGRA_2665</name>
</gene>
<feature type="chain" id="PRO_5003604056" description="YD repeat-containing protein" evidence="2">
    <location>
        <begin position="21"/>
        <end position="393"/>
    </location>
</feature>
<dbReference type="Proteomes" id="UP000007519">
    <property type="component" value="Chromosome"/>
</dbReference>
<dbReference type="STRING" id="984262.SGRA_2665"/>
<feature type="signal peptide" evidence="2">
    <location>
        <begin position="1"/>
        <end position="20"/>
    </location>
</feature>
<proteinExistence type="predicted"/>
<keyword evidence="4" id="KW-1185">Reference proteome</keyword>
<dbReference type="HOGENOM" id="CLU_701865_0_0_10"/>
<evidence type="ECO:0000256" key="1">
    <source>
        <dbReference type="SAM" id="MobiDB-lite"/>
    </source>
</evidence>
<reference evidence="3 4" key="1">
    <citation type="journal article" date="2012" name="Stand. Genomic Sci.">
        <title>Complete genome sequencing and analysis of Saprospira grandis str. Lewin, a predatory marine bacterium.</title>
        <authorList>
            <person name="Saw J.H."/>
            <person name="Yuryev A."/>
            <person name="Kanbe M."/>
            <person name="Hou S."/>
            <person name="Young A.G."/>
            <person name="Aizawa S."/>
            <person name="Alam M."/>
        </authorList>
    </citation>
    <scope>NUCLEOTIDE SEQUENCE [LARGE SCALE GENOMIC DNA]</scope>
    <source>
        <strain evidence="3 4">Lewin</strain>
    </source>
</reference>
<dbReference type="AlphaFoldDB" id="H6L865"/>
<dbReference type="OrthoDB" id="1489445at2"/>
<name>H6L865_SAPGL</name>
<keyword evidence="2" id="KW-0732">Signal</keyword>
<evidence type="ECO:0000313" key="4">
    <source>
        <dbReference type="Proteomes" id="UP000007519"/>
    </source>
</evidence>
<evidence type="ECO:0008006" key="5">
    <source>
        <dbReference type="Google" id="ProtNLM"/>
    </source>
</evidence>
<evidence type="ECO:0000313" key="3">
    <source>
        <dbReference type="EMBL" id="AFC25393.1"/>
    </source>
</evidence>
<evidence type="ECO:0000256" key="2">
    <source>
        <dbReference type="SAM" id="SignalP"/>
    </source>
</evidence>
<dbReference type="KEGG" id="sgn:SGRA_2665"/>
<feature type="region of interest" description="Disordered" evidence="1">
    <location>
        <begin position="118"/>
        <end position="137"/>
    </location>
</feature>
<sequence>MFSRLVFISCCLAFSPLLQAQLEMRLDSISQIIQHSYSFTEEGEQLLSILRESVYDDEQIMTRQDRWHYAYPNGKKTAKLHYHYSYNPNSYMGEFYNEYLAYEGGPKKAKKKKTTFKSHQHSATERERVQQFDAQGKLSRASENRYDKTGQLVYSKSTDYSYSPPLIHIDEVERNAAGQIVKWTATDKSELGTEKVRETNCKYLFDTLLLESTGYVYSDWNQTKNKYNKKTGEIKKSTISYGLRQSNGKVTIRHKKVSKYKNNRPIKSVEYNYKKKFKTSKFSYNGPVATEKVDYKDKKEKDIIKTEKKVYNASGKLQLYERAIDGVPQYREQYSYDAADRLLKYTETEFRENGAHSITVIEYNIRQNPVKKQLFQGDKLLKLDEYSYIYQEN</sequence>
<accession>H6L865</accession>
<organism evidence="3 4">
    <name type="scientific">Saprospira grandis (strain Lewin)</name>
    <dbReference type="NCBI Taxonomy" id="984262"/>
    <lineage>
        <taxon>Bacteria</taxon>
        <taxon>Pseudomonadati</taxon>
        <taxon>Bacteroidota</taxon>
        <taxon>Saprospiria</taxon>
        <taxon>Saprospirales</taxon>
        <taxon>Saprospiraceae</taxon>
        <taxon>Saprospira</taxon>
    </lineage>
</organism>
<protein>
    <recommendedName>
        <fullName evidence="5">YD repeat-containing protein</fullName>
    </recommendedName>
</protein>